<keyword evidence="2" id="KW-0328">Glycosyltransferase</keyword>
<evidence type="ECO:0000256" key="4">
    <source>
        <dbReference type="SAM" id="MobiDB-lite"/>
    </source>
</evidence>
<dbReference type="InterPro" id="IPR050834">
    <property type="entry name" value="Glycosyltransf_2"/>
</dbReference>
<organism evidence="6 7">
    <name type="scientific">Amycolatopsis rubida</name>
    <dbReference type="NCBI Taxonomy" id="112413"/>
    <lineage>
        <taxon>Bacteria</taxon>
        <taxon>Bacillati</taxon>
        <taxon>Actinomycetota</taxon>
        <taxon>Actinomycetes</taxon>
        <taxon>Pseudonocardiales</taxon>
        <taxon>Pseudonocardiaceae</taxon>
        <taxon>Amycolatopsis</taxon>
    </lineage>
</organism>
<evidence type="ECO:0000259" key="5">
    <source>
        <dbReference type="Pfam" id="PF00535"/>
    </source>
</evidence>
<dbReference type="Gene3D" id="3.90.550.10">
    <property type="entry name" value="Spore Coat Polysaccharide Biosynthesis Protein SpsA, Chain A"/>
    <property type="match status" value="1"/>
</dbReference>
<proteinExistence type="inferred from homology"/>
<evidence type="ECO:0000313" key="6">
    <source>
        <dbReference type="EMBL" id="NEC55211.1"/>
    </source>
</evidence>
<evidence type="ECO:0000256" key="2">
    <source>
        <dbReference type="ARBA" id="ARBA00022676"/>
    </source>
</evidence>
<dbReference type="PANTHER" id="PTHR43685:SF5">
    <property type="entry name" value="GLYCOSYLTRANSFERASE EPSE-RELATED"/>
    <property type="match status" value="1"/>
</dbReference>
<dbReference type="Pfam" id="PF00535">
    <property type="entry name" value="Glycos_transf_2"/>
    <property type="match status" value="1"/>
</dbReference>
<dbReference type="Proteomes" id="UP000470404">
    <property type="component" value="Unassembled WGS sequence"/>
</dbReference>
<feature type="domain" description="Glycosyltransferase 2-like" evidence="5">
    <location>
        <begin position="37"/>
        <end position="192"/>
    </location>
</feature>
<protein>
    <submittedName>
        <fullName evidence="6">Glycosyltransferase</fullName>
    </submittedName>
</protein>
<name>A0ABX0BQR4_9PSEU</name>
<feature type="region of interest" description="Disordered" evidence="4">
    <location>
        <begin position="1"/>
        <end position="29"/>
    </location>
</feature>
<dbReference type="InterPro" id="IPR001173">
    <property type="entry name" value="Glyco_trans_2-like"/>
</dbReference>
<sequence length="316" mass="34596">MVLLRRGTRPRRRGTPVPRTAGRTRRRAQGNAVNRTTVVVATRNRAEELARTLAELSTIDPPPPVIVLDNGSTDHTAELAASFEQVRVIRSQHNHGAAARNQGVIAARTPYVAFSDDDSWWARDALPRAEKLFAAHPRLGLLTGRTLVGPEERDDPITPALAHSPLGTPPDAPGPLVLGFLACSAIVRRSAFLQAGGFSPMLHFGAEEQLLSYDLAAAGWQLCYAKHVVAHHYPSSSRPSPGWRQRAETRNQLLISWQRRPADVCANQLRRLLARARREPGLLAALAAAAIRLPHALARRRVLPAAIERQARLTEG</sequence>
<dbReference type="EMBL" id="JAAGNC010000040">
    <property type="protein sequence ID" value="NEC55211.1"/>
    <property type="molecule type" value="Genomic_DNA"/>
</dbReference>
<keyword evidence="7" id="KW-1185">Reference proteome</keyword>
<evidence type="ECO:0000313" key="7">
    <source>
        <dbReference type="Proteomes" id="UP000470404"/>
    </source>
</evidence>
<feature type="compositionally biased region" description="Basic residues" evidence="4">
    <location>
        <begin position="1"/>
        <end position="14"/>
    </location>
</feature>
<comment type="similarity">
    <text evidence="1">Belongs to the glycosyltransferase 2 family.</text>
</comment>
<accession>A0ABX0BQR4</accession>
<evidence type="ECO:0000256" key="3">
    <source>
        <dbReference type="ARBA" id="ARBA00022679"/>
    </source>
</evidence>
<dbReference type="PANTHER" id="PTHR43685">
    <property type="entry name" value="GLYCOSYLTRANSFERASE"/>
    <property type="match status" value="1"/>
</dbReference>
<dbReference type="InterPro" id="IPR029044">
    <property type="entry name" value="Nucleotide-diphossugar_trans"/>
</dbReference>
<reference evidence="6 7" key="1">
    <citation type="submission" date="2020-01" db="EMBL/GenBank/DDBJ databases">
        <title>Insect and environment-associated Actinomycetes.</title>
        <authorList>
            <person name="Currrie C."/>
            <person name="Chevrette M."/>
            <person name="Carlson C."/>
            <person name="Stubbendieck R."/>
            <person name="Wendt-Pienkowski E."/>
        </authorList>
    </citation>
    <scope>NUCLEOTIDE SEQUENCE [LARGE SCALE GENOMIC DNA]</scope>
    <source>
        <strain evidence="6 7">SID8386</strain>
    </source>
</reference>
<evidence type="ECO:0000256" key="1">
    <source>
        <dbReference type="ARBA" id="ARBA00006739"/>
    </source>
</evidence>
<comment type="caution">
    <text evidence="6">The sequence shown here is derived from an EMBL/GenBank/DDBJ whole genome shotgun (WGS) entry which is preliminary data.</text>
</comment>
<dbReference type="SUPFAM" id="SSF53448">
    <property type="entry name" value="Nucleotide-diphospho-sugar transferases"/>
    <property type="match status" value="1"/>
</dbReference>
<keyword evidence="3" id="KW-0808">Transferase</keyword>
<gene>
    <name evidence="6" type="ORF">G3I59_06265</name>
</gene>